<dbReference type="RefSeq" id="WP_115631441.1">
    <property type="nucleotide sequence ID" value="NZ_UFUZ01000003.1"/>
</dbReference>
<feature type="transmembrane region" description="Helical" evidence="7">
    <location>
        <begin position="7"/>
        <end position="31"/>
    </location>
</feature>
<keyword evidence="3" id="KW-1003">Cell membrane</keyword>
<organism evidence="8 9">
    <name type="scientific">Campylobacter upsaliensis</name>
    <dbReference type="NCBI Taxonomy" id="28080"/>
    <lineage>
        <taxon>Bacteria</taxon>
        <taxon>Pseudomonadati</taxon>
        <taxon>Campylobacterota</taxon>
        <taxon>Epsilonproteobacteria</taxon>
        <taxon>Campylobacterales</taxon>
        <taxon>Campylobacteraceae</taxon>
        <taxon>Campylobacter</taxon>
    </lineage>
</organism>
<dbReference type="PANTHER" id="PTHR37937:SF1">
    <property type="entry name" value="CONJUGATIVE TRANSFER: DNA TRANSPORT"/>
    <property type="match status" value="1"/>
</dbReference>
<dbReference type="GO" id="GO:0005886">
    <property type="term" value="C:plasma membrane"/>
    <property type="evidence" value="ECO:0007669"/>
    <property type="project" value="UniProtKB-SubCell"/>
</dbReference>
<evidence type="ECO:0000256" key="2">
    <source>
        <dbReference type="ARBA" id="ARBA00008806"/>
    </source>
</evidence>
<keyword evidence="6 7" id="KW-0472">Membrane</keyword>
<dbReference type="Proteomes" id="UP000254161">
    <property type="component" value="Unassembled WGS sequence"/>
</dbReference>
<protein>
    <submittedName>
        <fullName evidence="8">Cmgd4</fullName>
    </submittedName>
</protein>
<dbReference type="AlphaFoldDB" id="A0A381F3Q5"/>
<dbReference type="InterPro" id="IPR003688">
    <property type="entry name" value="TraG/VirD4"/>
</dbReference>
<sequence>MDKKKIAFLTFAFVVAIIFSFFLSGILLLIFNKVHPLEFLKIWHFTIIFDGILNSYSHTYTAIIIALLISFGVLALLYFSSRQKESLFGEARFATENEIRKTGLLGNKNNYVKRGIIVGKYKDKFLKFGGQQFVALGAPTRSGKGVGIVIPNLLHWEESAVVQDIKQECFDYTSKYRAEKLDNEVFLFNPFSARTHCYNPFTYIDMSDEENADSQLMDLANIIYPLGTDDTSKFFSLQAQNLFIGLCYLYRDLALSEKGRLFVETYNLELEFNFFGILQLSKGFELIDPNDNVKLLTGFENTYNVLDSLDILGKATKRRIGTYIQIDSPNTKSGVMSSFNAPLSAFEGETLRLATQTSDFDLRELRKKKMTIYIGITPDQLANASFILNVFWSQLILLNTKELPQQNESLKYACLLLMDEFTAPGRIQILQTSVSFIAGYNLRLLTIYQSLSQLETAPPLGYGKEGAKTLLTNHACQIFYAPREQEDAEAISKILGNKTVKQSSKSINHGQMGGSRSISETHRALMLPQELREMPFENELITIDSGKPIKCNKAFYYSDTHFMDKFKEVSPSLKSVKGIPNRNELEKAILSGECNITIPIQKGENQ</sequence>
<dbReference type="InterPro" id="IPR027417">
    <property type="entry name" value="P-loop_NTPase"/>
</dbReference>
<evidence type="ECO:0000256" key="5">
    <source>
        <dbReference type="ARBA" id="ARBA00022989"/>
    </source>
</evidence>
<dbReference type="Pfam" id="PF02534">
    <property type="entry name" value="T4SS-DNA_transf"/>
    <property type="match status" value="1"/>
</dbReference>
<dbReference type="InterPro" id="IPR051539">
    <property type="entry name" value="T4SS-coupling_protein"/>
</dbReference>
<dbReference type="CDD" id="cd01127">
    <property type="entry name" value="TrwB_TraG_TraD_VirD4"/>
    <property type="match status" value="1"/>
</dbReference>
<evidence type="ECO:0000256" key="3">
    <source>
        <dbReference type="ARBA" id="ARBA00022475"/>
    </source>
</evidence>
<evidence type="ECO:0000256" key="7">
    <source>
        <dbReference type="SAM" id="Phobius"/>
    </source>
</evidence>
<evidence type="ECO:0000256" key="6">
    <source>
        <dbReference type="ARBA" id="ARBA00023136"/>
    </source>
</evidence>
<comment type="similarity">
    <text evidence="2">Belongs to the VirD4/TraG family.</text>
</comment>
<evidence type="ECO:0000256" key="4">
    <source>
        <dbReference type="ARBA" id="ARBA00022692"/>
    </source>
</evidence>
<name>A0A381F3Q5_CAMUP</name>
<evidence type="ECO:0000313" key="9">
    <source>
        <dbReference type="Proteomes" id="UP000254161"/>
    </source>
</evidence>
<dbReference type="EMBL" id="UFUZ01000003">
    <property type="protein sequence ID" value="SUX41190.1"/>
    <property type="molecule type" value="Genomic_DNA"/>
</dbReference>
<reference evidence="8 9" key="1">
    <citation type="submission" date="2018-06" db="EMBL/GenBank/DDBJ databases">
        <authorList>
            <consortium name="Pathogen Informatics"/>
            <person name="Doyle S."/>
        </authorList>
    </citation>
    <scope>NUCLEOTIDE SEQUENCE [LARGE SCALE GENOMIC DNA]</scope>
    <source>
        <strain evidence="8 9">NCTC12264</strain>
    </source>
</reference>
<evidence type="ECO:0000313" key="8">
    <source>
        <dbReference type="EMBL" id="SUX41190.1"/>
    </source>
</evidence>
<accession>A0A381F3Q5</accession>
<keyword evidence="4 7" id="KW-0812">Transmembrane</keyword>
<comment type="subcellular location">
    <subcellularLocation>
        <location evidence="1">Cell membrane</location>
        <topology evidence="1">Multi-pass membrane protein</topology>
    </subcellularLocation>
</comment>
<gene>
    <name evidence="8" type="primary">traG</name>
    <name evidence="8" type="ORF">NCTC12264_02008</name>
</gene>
<proteinExistence type="inferred from homology"/>
<dbReference type="PANTHER" id="PTHR37937">
    <property type="entry name" value="CONJUGATIVE TRANSFER: DNA TRANSPORT"/>
    <property type="match status" value="1"/>
</dbReference>
<feature type="transmembrane region" description="Helical" evidence="7">
    <location>
        <begin position="59"/>
        <end position="79"/>
    </location>
</feature>
<keyword evidence="5 7" id="KW-1133">Transmembrane helix</keyword>
<dbReference type="SUPFAM" id="SSF52540">
    <property type="entry name" value="P-loop containing nucleoside triphosphate hydrolases"/>
    <property type="match status" value="1"/>
</dbReference>
<evidence type="ECO:0000256" key="1">
    <source>
        <dbReference type="ARBA" id="ARBA00004651"/>
    </source>
</evidence>
<dbReference type="Gene3D" id="3.40.50.300">
    <property type="entry name" value="P-loop containing nucleotide triphosphate hydrolases"/>
    <property type="match status" value="1"/>
</dbReference>